<keyword evidence="5" id="KW-1185">Reference proteome</keyword>
<keyword evidence="1 2" id="KW-0238">DNA-binding</keyword>
<dbReference type="PROSITE" id="PS50977">
    <property type="entry name" value="HTH_TETR_2"/>
    <property type="match status" value="1"/>
</dbReference>
<dbReference type="Pfam" id="PF17924">
    <property type="entry name" value="TetR_C_19"/>
    <property type="match status" value="1"/>
</dbReference>
<dbReference type="InterPro" id="IPR001647">
    <property type="entry name" value="HTH_TetR"/>
</dbReference>
<comment type="caution">
    <text evidence="4">The sequence shown here is derived from an EMBL/GenBank/DDBJ whole genome shotgun (WGS) entry which is preliminary data.</text>
</comment>
<dbReference type="InterPro" id="IPR009057">
    <property type="entry name" value="Homeodomain-like_sf"/>
</dbReference>
<evidence type="ECO:0000313" key="4">
    <source>
        <dbReference type="EMBL" id="MBD8014432.1"/>
    </source>
</evidence>
<dbReference type="EMBL" id="JACSPU010000002">
    <property type="protein sequence ID" value="MBD8014432.1"/>
    <property type="molecule type" value="Genomic_DNA"/>
</dbReference>
<dbReference type="InterPro" id="IPR023772">
    <property type="entry name" value="DNA-bd_HTH_TetR-type_CS"/>
</dbReference>
<sequence>MPKLTFYNLPKEKQQLLIEAAQQEFSNASLSEVSIANIVKTAGISRGSFYQYFEGKEDLYFYLLNRYTARRKRLFKATLEKNSGDLFQTIREFYISTVNEDELLDFKRNVLLNMTEQVETKFIKIVNEEESEEEFNTISRLMDVDKLNVSGNKELYHLLKILMTVTIRNWIEHFARNLAVEESIANYELELELLKKGLARS</sequence>
<dbReference type="Pfam" id="PF00440">
    <property type="entry name" value="TetR_N"/>
    <property type="match status" value="1"/>
</dbReference>
<feature type="domain" description="HTH tetR-type" evidence="3">
    <location>
        <begin position="11"/>
        <end position="71"/>
    </location>
</feature>
<dbReference type="Proteomes" id="UP000658980">
    <property type="component" value="Unassembled WGS sequence"/>
</dbReference>
<feature type="DNA-binding region" description="H-T-H motif" evidence="2">
    <location>
        <begin position="34"/>
        <end position="53"/>
    </location>
</feature>
<name>A0ABR8WBN2_9BACL</name>
<dbReference type="PRINTS" id="PR00455">
    <property type="entry name" value="HTHTETR"/>
</dbReference>
<evidence type="ECO:0000259" key="3">
    <source>
        <dbReference type="PROSITE" id="PS50977"/>
    </source>
</evidence>
<evidence type="ECO:0000256" key="1">
    <source>
        <dbReference type="ARBA" id="ARBA00023125"/>
    </source>
</evidence>
<dbReference type="RefSeq" id="WP_191714664.1">
    <property type="nucleotide sequence ID" value="NZ_JACSPU010000002.1"/>
</dbReference>
<dbReference type="InterPro" id="IPR050624">
    <property type="entry name" value="HTH-type_Tx_Regulator"/>
</dbReference>
<evidence type="ECO:0000313" key="5">
    <source>
        <dbReference type="Proteomes" id="UP000658980"/>
    </source>
</evidence>
<dbReference type="PANTHER" id="PTHR43479:SF11">
    <property type="entry name" value="ACREF_ENVCD OPERON REPRESSOR-RELATED"/>
    <property type="match status" value="1"/>
</dbReference>
<dbReference type="Gene3D" id="1.10.357.10">
    <property type="entry name" value="Tetracycline Repressor, domain 2"/>
    <property type="match status" value="1"/>
</dbReference>
<accession>A0ABR8WBN2</accession>
<reference evidence="4 5" key="1">
    <citation type="submission" date="2020-08" db="EMBL/GenBank/DDBJ databases">
        <title>A Genomic Blueprint of the Chicken Gut Microbiome.</title>
        <authorList>
            <person name="Gilroy R."/>
            <person name="Ravi A."/>
            <person name="Getino M."/>
            <person name="Pursley I."/>
            <person name="Horton D.L."/>
            <person name="Alikhan N.-F."/>
            <person name="Baker D."/>
            <person name="Gharbi K."/>
            <person name="Hall N."/>
            <person name="Watson M."/>
            <person name="Adriaenssens E.M."/>
            <person name="Foster-Nyarko E."/>
            <person name="Jarju S."/>
            <person name="Secka A."/>
            <person name="Antonio M."/>
            <person name="Oren A."/>
            <person name="Chaudhuri R."/>
            <person name="La Ragione R.M."/>
            <person name="Hildebrand F."/>
            <person name="Pallen M.J."/>
        </authorList>
    </citation>
    <scope>NUCLEOTIDE SEQUENCE [LARGE SCALE GENOMIC DNA]</scope>
    <source>
        <strain evidence="4 5">Sa1BUA13</strain>
    </source>
</reference>
<organism evidence="4 5">
    <name type="scientific">Planococcus wigleyi</name>
    <dbReference type="NCBI Taxonomy" id="2762216"/>
    <lineage>
        <taxon>Bacteria</taxon>
        <taxon>Bacillati</taxon>
        <taxon>Bacillota</taxon>
        <taxon>Bacilli</taxon>
        <taxon>Bacillales</taxon>
        <taxon>Caryophanaceae</taxon>
        <taxon>Planococcus</taxon>
    </lineage>
</organism>
<dbReference type="PANTHER" id="PTHR43479">
    <property type="entry name" value="ACREF/ENVCD OPERON REPRESSOR-RELATED"/>
    <property type="match status" value="1"/>
</dbReference>
<dbReference type="SUPFAM" id="SSF46689">
    <property type="entry name" value="Homeodomain-like"/>
    <property type="match status" value="1"/>
</dbReference>
<protein>
    <submittedName>
        <fullName evidence="4">TetR family transcriptional regulator</fullName>
    </submittedName>
</protein>
<dbReference type="PROSITE" id="PS01081">
    <property type="entry name" value="HTH_TETR_1"/>
    <property type="match status" value="1"/>
</dbReference>
<gene>
    <name evidence="4" type="ORF">H9630_06315</name>
</gene>
<proteinExistence type="predicted"/>
<evidence type="ECO:0000256" key="2">
    <source>
        <dbReference type="PROSITE-ProRule" id="PRU00335"/>
    </source>
</evidence>